<keyword evidence="1" id="KW-0812">Transmembrane</keyword>
<gene>
    <name evidence="2" type="ORF">Thert_00546</name>
</gene>
<name>A0A223HWB5_THETR</name>
<reference evidence="2 3" key="1">
    <citation type="submission" date="2016-08" db="EMBL/GenBank/DDBJ databases">
        <title>A novel genetic cassette of butanologenic Thermoanaerobacterium thermosaccharolyticum that directly convert cellulose to butanol.</title>
        <authorList>
            <person name="Li T."/>
            <person name="He J."/>
        </authorList>
    </citation>
    <scope>NUCLEOTIDE SEQUENCE [LARGE SCALE GENOMIC DNA]</scope>
    <source>
        <strain evidence="2 3">TG57</strain>
    </source>
</reference>
<feature type="transmembrane region" description="Helical" evidence="1">
    <location>
        <begin position="12"/>
        <end position="29"/>
    </location>
</feature>
<feature type="transmembrane region" description="Helical" evidence="1">
    <location>
        <begin position="35"/>
        <end position="58"/>
    </location>
</feature>
<sequence length="97" mass="11075">MFSISLKQRKIFYAMLSLVWIITAAYSMVNDTFTHGIEILVFGAFFIGGIALVQGYMIRMLKMYDKNLKKGINNNKKSHKNNHKSISVICQGVIEKN</sequence>
<evidence type="ECO:0000256" key="1">
    <source>
        <dbReference type="SAM" id="Phobius"/>
    </source>
</evidence>
<proteinExistence type="predicted"/>
<keyword evidence="1" id="KW-1133">Transmembrane helix</keyword>
<evidence type="ECO:0000313" key="3">
    <source>
        <dbReference type="Proteomes" id="UP000214975"/>
    </source>
</evidence>
<evidence type="ECO:0000313" key="2">
    <source>
        <dbReference type="EMBL" id="AST56732.1"/>
    </source>
</evidence>
<dbReference type="AlphaFoldDB" id="A0A223HWB5"/>
<dbReference type="EMBL" id="CP016893">
    <property type="protein sequence ID" value="AST56732.1"/>
    <property type="molecule type" value="Genomic_DNA"/>
</dbReference>
<organism evidence="2 3">
    <name type="scientific">Thermoanaerobacterium thermosaccharolyticum</name>
    <name type="common">Clostridium thermosaccharolyticum</name>
    <dbReference type="NCBI Taxonomy" id="1517"/>
    <lineage>
        <taxon>Bacteria</taxon>
        <taxon>Bacillati</taxon>
        <taxon>Bacillota</taxon>
        <taxon>Clostridia</taxon>
        <taxon>Thermoanaerobacterales</taxon>
        <taxon>Thermoanaerobacteraceae</taxon>
        <taxon>Thermoanaerobacterium</taxon>
    </lineage>
</organism>
<dbReference type="Proteomes" id="UP000214975">
    <property type="component" value="Chromosome"/>
</dbReference>
<accession>A0A223HWB5</accession>
<protein>
    <submittedName>
        <fullName evidence="2">Uncharacterized protein</fullName>
    </submittedName>
</protein>
<keyword evidence="1" id="KW-0472">Membrane</keyword>